<evidence type="ECO:0000313" key="9">
    <source>
        <dbReference type="Proteomes" id="UP001321421"/>
    </source>
</evidence>
<evidence type="ECO:0000256" key="5">
    <source>
        <dbReference type="ARBA" id="ARBA00022801"/>
    </source>
</evidence>
<reference evidence="9" key="1">
    <citation type="journal article" date="2019" name="Int. J. Syst. Evol. Microbiol.">
        <title>The Global Catalogue of Microorganisms (GCM) 10K type strain sequencing project: providing services to taxonomists for standard genome sequencing and annotation.</title>
        <authorList>
            <consortium name="The Broad Institute Genomics Platform"/>
            <consortium name="The Broad Institute Genome Sequencing Center for Infectious Disease"/>
            <person name="Wu L."/>
            <person name="Ma J."/>
        </authorList>
    </citation>
    <scope>NUCLEOTIDE SEQUENCE [LARGE SCALE GENOMIC DNA]</scope>
    <source>
        <strain evidence="9">NBRC 110608</strain>
    </source>
</reference>
<name>A0ABN6YPY6_9MICO</name>
<evidence type="ECO:0000256" key="6">
    <source>
        <dbReference type="ARBA" id="ARBA00022842"/>
    </source>
</evidence>
<dbReference type="RefSeq" id="WP_289232817.1">
    <property type="nucleotide sequence ID" value="NZ_AP027735.1"/>
</dbReference>
<protein>
    <recommendedName>
        <fullName evidence="4">Probable 2-phosphosulfolactate phosphatase</fullName>
        <ecNumber evidence="3">3.1.3.71</ecNumber>
    </recommendedName>
</protein>
<accession>A0ABN6YPY6</accession>
<dbReference type="PANTHER" id="PTHR37311:SF1">
    <property type="entry name" value="2-PHOSPHOSULFOLACTATE PHOSPHATASE-RELATED"/>
    <property type="match status" value="1"/>
</dbReference>
<gene>
    <name evidence="8" type="ORF">GCM10025872_16640</name>
</gene>
<dbReference type="PANTHER" id="PTHR37311">
    <property type="entry name" value="2-PHOSPHOSULFOLACTATE PHOSPHATASE-RELATED"/>
    <property type="match status" value="1"/>
</dbReference>
<dbReference type="InterPro" id="IPR005238">
    <property type="entry name" value="ComB-like"/>
</dbReference>
<dbReference type="InterPro" id="IPR036702">
    <property type="entry name" value="ComB-like_sf"/>
</dbReference>
<dbReference type="EC" id="3.1.3.71" evidence="3"/>
<keyword evidence="9" id="KW-1185">Reference proteome</keyword>
<evidence type="ECO:0000256" key="1">
    <source>
        <dbReference type="ARBA" id="ARBA00001946"/>
    </source>
</evidence>
<evidence type="ECO:0000256" key="2">
    <source>
        <dbReference type="ARBA" id="ARBA00009997"/>
    </source>
</evidence>
<dbReference type="Proteomes" id="UP001321421">
    <property type="component" value="Chromosome"/>
</dbReference>
<evidence type="ECO:0000256" key="7">
    <source>
        <dbReference type="ARBA" id="ARBA00033711"/>
    </source>
</evidence>
<dbReference type="Gene3D" id="3.90.1560.10">
    <property type="entry name" value="ComB-like"/>
    <property type="match status" value="1"/>
</dbReference>
<evidence type="ECO:0000256" key="4">
    <source>
        <dbReference type="ARBA" id="ARBA00021948"/>
    </source>
</evidence>
<dbReference type="Pfam" id="PF04029">
    <property type="entry name" value="2-ph_phosp"/>
    <property type="match status" value="1"/>
</dbReference>
<proteinExistence type="inferred from homology"/>
<comment type="cofactor">
    <cofactor evidence="1">
        <name>Mg(2+)</name>
        <dbReference type="ChEBI" id="CHEBI:18420"/>
    </cofactor>
</comment>
<evidence type="ECO:0000256" key="3">
    <source>
        <dbReference type="ARBA" id="ARBA00012953"/>
    </source>
</evidence>
<dbReference type="EMBL" id="AP027735">
    <property type="protein sequence ID" value="BDZ58007.1"/>
    <property type="molecule type" value="Genomic_DNA"/>
</dbReference>
<comment type="catalytic activity">
    <reaction evidence="7">
        <text>(2R)-O-phospho-3-sulfolactate + H2O = (2R)-3-sulfolactate + phosphate</text>
        <dbReference type="Rhea" id="RHEA:23416"/>
        <dbReference type="ChEBI" id="CHEBI:15377"/>
        <dbReference type="ChEBI" id="CHEBI:15597"/>
        <dbReference type="ChEBI" id="CHEBI:43474"/>
        <dbReference type="ChEBI" id="CHEBI:58738"/>
        <dbReference type="EC" id="3.1.3.71"/>
    </reaction>
</comment>
<dbReference type="SUPFAM" id="SSF142823">
    <property type="entry name" value="ComB-like"/>
    <property type="match status" value="1"/>
</dbReference>
<comment type="similarity">
    <text evidence="2">Belongs to the ComB family.</text>
</comment>
<organism evidence="8 9">
    <name type="scientific">Barrientosiimonas endolithica</name>
    <dbReference type="NCBI Taxonomy" id="1535208"/>
    <lineage>
        <taxon>Bacteria</taxon>
        <taxon>Bacillati</taxon>
        <taxon>Actinomycetota</taxon>
        <taxon>Actinomycetes</taxon>
        <taxon>Micrococcales</taxon>
        <taxon>Dermacoccaceae</taxon>
        <taxon>Barrientosiimonas</taxon>
    </lineage>
</organism>
<keyword evidence="6" id="KW-0460">Magnesium</keyword>
<sequence>MVTQRSSRVRLEWGPIGADRIVEPDCLAVVVDVLSFTTALTVAVQVGAEVYPYAWDRQDLGTYAAARDAHHAVGRYEAQRSDSLTSVSLSPRSLAVSSGLKRLVLPSPNGSTISFRLRDSGATVVGVSLRNRAAVAAWLDAALEDDPARVLALVAAGERWDDGSLRPAVEDLWGCGALLAGLRDRGADVLREASPEAHVALAAYDAVADDLEAGLVACDSGQELVRAGFRDDVVDAAQLDVSAVVPVLSGERFVDARRPLGE</sequence>
<evidence type="ECO:0000313" key="8">
    <source>
        <dbReference type="EMBL" id="BDZ58007.1"/>
    </source>
</evidence>
<keyword evidence="5" id="KW-0378">Hydrolase</keyword>